<evidence type="ECO:0000313" key="6">
    <source>
        <dbReference type="Proteomes" id="UP001085076"/>
    </source>
</evidence>
<evidence type="ECO:0000256" key="3">
    <source>
        <dbReference type="ARBA" id="ARBA00023163"/>
    </source>
</evidence>
<dbReference type="GO" id="GO:0046983">
    <property type="term" value="F:protein dimerization activity"/>
    <property type="evidence" value="ECO:0007669"/>
    <property type="project" value="InterPro"/>
</dbReference>
<sequence length="86" mass="9717">MRGDDSSLGVKRSKGGRRRRMSGSSSSRGSVERKVRELRSLVPGGEQIHADDDHHELLSLTADYIFQLRLQLHLLRALCDLYNLQA</sequence>
<dbReference type="OrthoDB" id="658598at2759"/>
<dbReference type="InterPro" id="IPR044660">
    <property type="entry name" value="IBH1-like"/>
</dbReference>
<dbReference type="Proteomes" id="UP001085076">
    <property type="component" value="Miscellaneous, Linkage group lg01"/>
</dbReference>
<evidence type="ECO:0000313" key="5">
    <source>
        <dbReference type="EMBL" id="KAJ0988233.1"/>
    </source>
</evidence>
<reference evidence="5" key="2">
    <citation type="journal article" date="2022" name="Hortic Res">
        <title>The genome of Dioscorea zingiberensis sheds light on the biosynthesis, origin and evolution of the medicinally important diosgenin saponins.</title>
        <authorList>
            <person name="Li Y."/>
            <person name="Tan C."/>
            <person name="Li Z."/>
            <person name="Guo J."/>
            <person name="Li S."/>
            <person name="Chen X."/>
            <person name="Wang C."/>
            <person name="Dai X."/>
            <person name="Yang H."/>
            <person name="Song W."/>
            <person name="Hou L."/>
            <person name="Xu J."/>
            <person name="Tong Z."/>
            <person name="Xu A."/>
            <person name="Yuan X."/>
            <person name="Wang W."/>
            <person name="Yang Q."/>
            <person name="Chen L."/>
            <person name="Sun Z."/>
            <person name="Wang K."/>
            <person name="Pan B."/>
            <person name="Chen J."/>
            <person name="Bao Y."/>
            <person name="Liu F."/>
            <person name="Qi X."/>
            <person name="Gang D.R."/>
            <person name="Wen J."/>
            <person name="Li J."/>
        </authorList>
    </citation>
    <scope>NUCLEOTIDE SEQUENCE</scope>
    <source>
        <strain evidence="5">Dzin_1.0</strain>
    </source>
</reference>
<keyword evidence="3" id="KW-0804">Transcription</keyword>
<feature type="region of interest" description="Disordered" evidence="4">
    <location>
        <begin position="1"/>
        <end position="35"/>
    </location>
</feature>
<evidence type="ECO:0000256" key="4">
    <source>
        <dbReference type="SAM" id="MobiDB-lite"/>
    </source>
</evidence>
<proteinExistence type="inferred from homology"/>
<dbReference type="AlphaFoldDB" id="A0A9D5HTQ1"/>
<feature type="compositionally biased region" description="Basic residues" evidence="4">
    <location>
        <begin position="11"/>
        <end position="21"/>
    </location>
</feature>
<comment type="similarity">
    <text evidence="1">Belongs to the bHLH protein family.</text>
</comment>
<evidence type="ECO:0000256" key="1">
    <source>
        <dbReference type="ARBA" id="ARBA00005510"/>
    </source>
</evidence>
<keyword evidence="6" id="KW-1185">Reference proteome</keyword>
<dbReference type="InterPro" id="IPR036638">
    <property type="entry name" value="HLH_DNA-bd_sf"/>
</dbReference>
<comment type="caution">
    <text evidence="5">The sequence shown here is derived from an EMBL/GenBank/DDBJ whole genome shotgun (WGS) entry which is preliminary data.</text>
</comment>
<reference evidence="5" key="1">
    <citation type="submission" date="2021-03" db="EMBL/GenBank/DDBJ databases">
        <authorList>
            <person name="Li Z."/>
            <person name="Yang C."/>
        </authorList>
    </citation>
    <scope>NUCLEOTIDE SEQUENCE</scope>
    <source>
        <strain evidence="5">Dzin_1.0</strain>
        <tissue evidence="5">Leaf</tissue>
    </source>
</reference>
<dbReference type="GO" id="GO:0006355">
    <property type="term" value="P:regulation of DNA-templated transcription"/>
    <property type="evidence" value="ECO:0007669"/>
    <property type="project" value="InterPro"/>
</dbReference>
<name>A0A9D5HTQ1_9LILI</name>
<accession>A0A9D5HTQ1</accession>
<feature type="compositionally biased region" description="Low complexity" evidence="4">
    <location>
        <begin position="1"/>
        <end position="10"/>
    </location>
</feature>
<dbReference type="EMBL" id="JAGGNH010000001">
    <property type="protein sequence ID" value="KAJ0988233.1"/>
    <property type="molecule type" value="Genomic_DNA"/>
</dbReference>
<protein>
    <submittedName>
        <fullName evidence="5">Uncharacterized protein</fullName>
    </submittedName>
</protein>
<organism evidence="5 6">
    <name type="scientific">Dioscorea zingiberensis</name>
    <dbReference type="NCBI Taxonomy" id="325984"/>
    <lineage>
        <taxon>Eukaryota</taxon>
        <taxon>Viridiplantae</taxon>
        <taxon>Streptophyta</taxon>
        <taxon>Embryophyta</taxon>
        <taxon>Tracheophyta</taxon>
        <taxon>Spermatophyta</taxon>
        <taxon>Magnoliopsida</taxon>
        <taxon>Liliopsida</taxon>
        <taxon>Dioscoreales</taxon>
        <taxon>Dioscoreaceae</taxon>
        <taxon>Dioscorea</taxon>
    </lineage>
</organism>
<dbReference type="SUPFAM" id="SSF47459">
    <property type="entry name" value="HLH, helix-loop-helix DNA-binding domain"/>
    <property type="match status" value="1"/>
</dbReference>
<dbReference type="PANTHER" id="PTHR33124:SF9">
    <property type="entry name" value="TRANSCRIPTION FACTOR"/>
    <property type="match status" value="1"/>
</dbReference>
<keyword evidence="2" id="KW-0805">Transcription regulation</keyword>
<evidence type="ECO:0000256" key="2">
    <source>
        <dbReference type="ARBA" id="ARBA00023015"/>
    </source>
</evidence>
<gene>
    <name evidence="5" type="ORF">J5N97_006589</name>
</gene>
<dbReference type="PANTHER" id="PTHR33124">
    <property type="entry name" value="TRANSCRIPTION FACTOR IBH1-LIKE 1"/>
    <property type="match status" value="1"/>
</dbReference>